<proteinExistence type="predicted"/>
<dbReference type="EMBL" id="CP003600">
    <property type="protein sequence ID" value="AFY95382.1"/>
    <property type="molecule type" value="Genomic_DNA"/>
</dbReference>
<dbReference type="InterPro" id="IPR011335">
    <property type="entry name" value="Restrct_endonuc-II-like"/>
</dbReference>
<dbReference type="STRING" id="1173020.Cha6605_4451"/>
<dbReference type="SUPFAM" id="SSF52980">
    <property type="entry name" value="Restriction endonuclease-like"/>
    <property type="match status" value="1"/>
</dbReference>
<dbReference type="AlphaFoldDB" id="K9UJX1"/>
<feature type="domain" description="Putative restriction endonuclease" evidence="1">
    <location>
        <begin position="26"/>
        <end position="195"/>
    </location>
</feature>
<accession>K9UJX1</accession>
<evidence type="ECO:0000313" key="3">
    <source>
        <dbReference type="Proteomes" id="UP000010366"/>
    </source>
</evidence>
<name>K9UJX1_CHAP6</name>
<dbReference type="Proteomes" id="UP000010366">
    <property type="component" value="Chromosome"/>
</dbReference>
<dbReference type="HOGENOM" id="CLU_076312_3_0_3"/>
<sequence>MNVTQSVDTEPLLINIRSADLHVTPAQFDRLCADNRDLRLELTKEGKLIVMAPTFGESGEKNGNLFGRVWAWNERAELGKAFDSSTGYDFTAIGGGKISPDVSWIENSRLEGISLRQFIPVVPDFLIELRSTTDRLSDLQAKMLEYQRLGVKLGLLINPQDRQVEIYRLEREAEVLQAPDAIDCQDVMPGFNLDLTRIL</sequence>
<organism evidence="2 3">
    <name type="scientific">Chamaesiphon minutus (strain ATCC 27169 / PCC 6605)</name>
    <dbReference type="NCBI Taxonomy" id="1173020"/>
    <lineage>
        <taxon>Bacteria</taxon>
        <taxon>Bacillati</taxon>
        <taxon>Cyanobacteriota</taxon>
        <taxon>Cyanophyceae</taxon>
        <taxon>Gomontiellales</taxon>
        <taxon>Chamaesiphonaceae</taxon>
        <taxon>Chamaesiphon</taxon>
    </lineage>
</organism>
<reference evidence="2 3" key="1">
    <citation type="submission" date="2012-05" db="EMBL/GenBank/DDBJ databases">
        <title>Finished chromosome of genome of Chamaesiphon sp. PCC 6605.</title>
        <authorList>
            <consortium name="US DOE Joint Genome Institute"/>
            <person name="Gugger M."/>
            <person name="Coursin T."/>
            <person name="Rippka R."/>
            <person name="Tandeau De Marsac N."/>
            <person name="Huntemann M."/>
            <person name="Wei C.-L."/>
            <person name="Han J."/>
            <person name="Detter J.C."/>
            <person name="Han C."/>
            <person name="Tapia R."/>
            <person name="Chen A."/>
            <person name="Kyrpides N."/>
            <person name="Mavromatis K."/>
            <person name="Markowitz V."/>
            <person name="Szeto E."/>
            <person name="Ivanova N."/>
            <person name="Pagani I."/>
            <person name="Pati A."/>
            <person name="Goodwin L."/>
            <person name="Nordberg H.P."/>
            <person name="Cantor M.N."/>
            <person name="Hua S.X."/>
            <person name="Woyke T."/>
            <person name="Kerfeld C.A."/>
        </authorList>
    </citation>
    <scope>NUCLEOTIDE SEQUENCE [LARGE SCALE GENOMIC DNA]</scope>
    <source>
        <strain evidence="3">ATCC 27169 / PCC 6605</strain>
    </source>
</reference>
<protein>
    <recommendedName>
        <fullName evidence="1">Putative restriction endonuclease domain-containing protein</fullName>
    </recommendedName>
</protein>
<dbReference type="PATRIC" id="fig|1173020.3.peg.5095"/>
<dbReference type="eggNOG" id="COG4636">
    <property type="taxonomic scope" value="Bacteria"/>
</dbReference>
<dbReference type="InterPro" id="IPR012296">
    <property type="entry name" value="Nuclease_put_TT1808"/>
</dbReference>
<dbReference type="PANTHER" id="PTHR34107:SF7">
    <property type="entry name" value="SLR2092 PROTEIN"/>
    <property type="match status" value="1"/>
</dbReference>
<dbReference type="CDD" id="cd06260">
    <property type="entry name" value="DUF820-like"/>
    <property type="match status" value="1"/>
</dbReference>
<dbReference type="Gene3D" id="3.90.1570.10">
    <property type="entry name" value="tt1808, chain A"/>
    <property type="match status" value="1"/>
</dbReference>
<dbReference type="RefSeq" id="WP_015161486.1">
    <property type="nucleotide sequence ID" value="NC_019697.1"/>
</dbReference>
<evidence type="ECO:0000313" key="2">
    <source>
        <dbReference type="EMBL" id="AFY95382.1"/>
    </source>
</evidence>
<dbReference type="Pfam" id="PF05685">
    <property type="entry name" value="Uma2"/>
    <property type="match status" value="1"/>
</dbReference>
<dbReference type="PANTHER" id="PTHR34107">
    <property type="entry name" value="SLL0198 PROTEIN-RELATED"/>
    <property type="match status" value="1"/>
</dbReference>
<evidence type="ECO:0000259" key="1">
    <source>
        <dbReference type="Pfam" id="PF05685"/>
    </source>
</evidence>
<dbReference type="KEGG" id="cmp:Cha6605_4451"/>
<keyword evidence="3" id="KW-1185">Reference proteome</keyword>
<gene>
    <name evidence="2" type="ORF">Cha6605_4451</name>
</gene>
<dbReference type="InterPro" id="IPR008538">
    <property type="entry name" value="Uma2"/>
</dbReference>
<dbReference type="OrthoDB" id="513575at2"/>